<dbReference type="PANTHER" id="PTHR44329:SF214">
    <property type="entry name" value="PROTEIN KINASE DOMAIN-CONTAINING PROTEIN"/>
    <property type="match status" value="1"/>
</dbReference>
<dbReference type="InterPro" id="IPR001245">
    <property type="entry name" value="Ser-Thr/Tyr_kinase_cat_dom"/>
</dbReference>
<feature type="region of interest" description="Disordered" evidence="1">
    <location>
        <begin position="296"/>
        <end position="317"/>
    </location>
</feature>
<protein>
    <recommendedName>
        <fullName evidence="2">Protein kinase domain-containing protein</fullName>
    </recommendedName>
</protein>
<reference evidence="3" key="1">
    <citation type="submission" date="2021-01" db="EMBL/GenBank/DDBJ databases">
        <authorList>
            <person name="Kaushik A."/>
        </authorList>
    </citation>
    <scope>NUCLEOTIDE SEQUENCE</scope>
    <source>
        <strain evidence="3">AG3-T5</strain>
    </source>
</reference>
<dbReference type="SUPFAM" id="SSF56112">
    <property type="entry name" value="Protein kinase-like (PK-like)"/>
    <property type="match status" value="1"/>
</dbReference>
<dbReference type="Proteomes" id="UP000663841">
    <property type="component" value="Unassembled WGS sequence"/>
</dbReference>
<dbReference type="GO" id="GO:0004674">
    <property type="term" value="F:protein serine/threonine kinase activity"/>
    <property type="evidence" value="ECO:0007669"/>
    <property type="project" value="TreeGrafter"/>
</dbReference>
<feature type="compositionally biased region" description="Polar residues" evidence="1">
    <location>
        <begin position="77"/>
        <end position="103"/>
    </location>
</feature>
<dbReference type="Pfam" id="PF07714">
    <property type="entry name" value="PK_Tyr_Ser-Thr"/>
    <property type="match status" value="1"/>
</dbReference>
<feature type="domain" description="Protein kinase" evidence="2">
    <location>
        <begin position="391"/>
        <end position="658"/>
    </location>
</feature>
<dbReference type="Gene3D" id="1.10.510.10">
    <property type="entry name" value="Transferase(Phosphotransferase) domain 1"/>
    <property type="match status" value="1"/>
</dbReference>
<dbReference type="SMART" id="SM00220">
    <property type="entry name" value="S_TKc"/>
    <property type="match status" value="1"/>
</dbReference>
<dbReference type="InterPro" id="IPR011009">
    <property type="entry name" value="Kinase-like_dom_sf"/>
</dbReference>
<dbReference type="PANTHER" id="PTHR44329">
    <property type="entry name" value="SERINE/THREONINE-PROTEIN KINASE TNNI3K-RELATED"/>
    <property type="match status" value="1"/>
</dbReference>
<dbReference type="GO" id="GO:0005524">
    <property type="term" value="F:ATP binding"/>
    <property type="evidence" value="ECO:0007669"/>
    <property type="project" value="InterPro"/>
</dbReference>
<evidence type="ECO:0000256" key="1">
    <source>
        <dbReference type="SAM" id="MobiDB-lite"/>
    </source>
</evidence>
<dbReference type="PROSITE" id="PS00108">
    <property type="entry name" value="PROTEIN_KINASE_ST"/>
    <property type="match status" value="1"/>
</dbReference>
<dbReference type="EMBL" id="CAJMWW010000103">
    <property type="protein sequence ID" value="CAE6444268.1"/>
    <property type="molecule type" value="Genomic_DNA"/>
</dbReference>
<proteinExistence type="predicted"/>
<comment type="caution">
    <text evidence="3">The sequence shown here is derived from an EMBL/GenBank/DDBJ whole genome shotgun (WGS) entry which is preliminary data.</text>
</comment>
<feature type="compositionally biased region" description="Low complexity" evidence="1">
    <location>
        <begin position="298"/>
        <end position="308"/>
    </location>
</feature>
<evidence type="ECO:0000313" key="4">
    <source>
        <dbReference type="Proteomes" id="UP000663841"/>
    </source>
</evidence>
<dbReference type="InterPro" id="IPR000719">
    <property type="entry name" value="Prot_kinase_dom"/>
</dbReference>
<name>A0A8H3AZR9_9AGAM</name>
<accession>A0A8H3AZR9</accession>
<dbReference type="InterPro" id="IPR008271">
    <property type="entry name" value="Ser/Thr_kinase_AS"/>
</dbReference>
<sequence>MASTSGFNQRPVVFNNEGGRFANGSTYALGLGPTTPTPWVPSLSELSNAGANEQFLTSGEKQSSFPRMKVTPIELGGTSQEHSGSTNVTSTQSPAVPNSSADSPASDRIVIAVTHDKTNYVDLDITNHLGDAQAIRREIATKITNNPHSQFNISRIASPTVSLGDDELLITCLYSGDDHGTLKFFVHLVSNTAPSNRAAFHAPPPPPALPTRLSMPEPCPWYAEGTSPTGGISSSHHLGSPIVADLDRSGDRYQNPITNIDGKEPMPEHASPITQPPSEPDAARFFVPYHEDPIAAATPGTSVSSLPSPSTPPVGRSYIARNTLHSEPHEMSTLELQQHMEQLANTGDTARPAPDAPRGGTISRKMTMDEVLHELYLHGCKNITPYLNRSMSGDSPVAGGGFGDVYRGALNNGTDVGLKCVRLEVDSDDGGKKKVKDAARELYIWSKCKHPNILELIGVTQHRNQIAMVSPWMANGDLTRFLHTHPETNRYDLCAQIADGVAYMHQENVVHGDLKGANILMSKEHTPKITDFGTASRTGYTLQFTETTRSQTLSLRWTAPEIIAETTDQNTFKTDVFSLGMTILEVITGLPPYAGINDGAVVLRLVTGKHPARPEAHIPTGDERADLLWALLSDCWALSPQDRPTALEVRDRMRSIALM</sequence>
<feature type="region of interest" description="Disordered" evidence="1">
    <location>
        <begin position="75"/>
        <end position="104"/>
    </location>
</feature>
<organism evidence="3 4">
    <name type="scientific">Rhizoctonia solani</name>
    <dbReference type="NCBI Taxonomy" id="456999"/>
    <lineage>
        <taxon>Eukaryota</taxon>
        <taxon>Fungi</taxon>
        <taxon>Dikarya</taxon>
        <taxon>Basidiomycota</taxon>
        <taxon>Agaricomycotina</taxon>
        <taxon>Agaricomycetes</taxon>
        <taxon>Cantharellales</taxon>
        <taxon>Ceratobasidiaceae</taxon>
        <taxon>Rhizoctonia</taxon>
    </lineage>
</organism>
<dbReference type="PROSITE" id="PS50011">
    <property type="entry name" value="PROTEIN_KINASE_DOM"/>
    <property type="match status" value="1"/>
</dbReference>
<dbReference type="AlphaFoldDB" id="A0A8H3AZR9"/>
<evidence type="ECO:0000313" key="3">
    <source>
        <dbReference type="EMBL" id="CAE6444268.1"/>
    </source>
</evidence>
<gene>
    <name evidence="3" type="ORF">RDB_LOCUS106877</name>
</gene>
<dbReference type="InterPro" id="IPR051681">
    <property type="entry name" value="Ser/Thr_Kinases-Pseudokinases"/>
</dbReference>
<evidence type="ECO:0000259" key="2">
    <source>
        <dbReference type="PROSITE" id="PS50011"/>
    </source>
</evidence>